<dbReference type="InterPro" id="IPR004010">
    <property type="entry name" value="Double_Cache_2"/>
</dbReference>
<dbReference type="InterPro" id="IPR001610">
    <property type="entry name" value="PAC"/>
</dbReference>
<evidence type="ECO:0000256" key="9">
    <source>
        <dbReference type="PROSITE-ProRule" id="PRU00169"/>
    </source>
</evidence>
<keyword evidence="6 10" id="KW-0812">Transmembrane</keyword>
<evidence type="ECO:0000256" key="5">
    <source>
        <dbReference type="ARBA" id="ARBA00022553"/>
    </source>
</evidence>
<comment type="subcellular location">
    <subcellularLocation>
        <location evidence="2">Cell membrane</location>
        <topology evidence="2">Multi-pass membrane protein</topology>
    </subcellularLocation>
</comment>
<dbReference type="CDD" id="cd00156">
    <property type="entry name" value="REC"/>
    <property type="match status" value="1"/>
</dbReference>
<protein>
    <recommendedName>
        <fullName evidence="3">histidine kinase</fullName>
        <ecNumber evidence="3">2.7.13.3</ecNumber>
    </recommendedName>
</protein>
<name>A0A401FUI4_9BACT</name>
<dbReference type="PROSITE" id="PS50112">
    <property type="entry name" value="PAS"/>
    <property type="match status" value="1"/>
</dbReference>
<dbReference type="CDD" id="cd00130">
    <property type="entry name" value="PAS"/>
    <property type="match status" value="1"/>
</dbReference>
<dbReference type="PANTHER" id="PTHR43065:SF42">
    <property type="entry name" value="TWO-COMPONENT SENSOR PPRA"/>
    <property type="match status" value="1"/>
</dbReference>
<dbReference type="Gene3D" id="1.10.287.130">
    <property type="match status" value="1"/>
</dbReference>
<dbReference type="SMART" id="SM01049">
    <property type="entry name" value="Cache_2"/>
    <property type="match status" value="2"/>
</dbReference>
<dbReference type="GO" id="GO:0005886">
    <property type="term" value="C:plasma membrane"/>
    <property type="evidence" value="ECO:0007669"/>
    <property type="project" value="UniProtKB-SubCell"/>
</dbReference>
<dbReference type="PROSITE" id="PS50113">
    <property type="entry name" value="PAC"/>
    <property type="match status" value="1"/>
</dbReference>
<dbReference type="PRINTS" id="PR00344">
    <property type="entry name" value="BCTRLSENSOR"/>
</dbReference>
<dbReference type="Proteomes" id="UP000288096">
    <property type="component" value="Unassembled WGS sequence"/>
</dbReference>
<dbReference type="InterPro" id="IPR000700">
    <property type="entry name" value="PAS-assoc_C"/>
</dbReference>
<dbReference type="InterPro" id="IPR036097">
    <property type="entry name" value="HisK_dim/P_sf"/>
</dbReference>
<dbReference type="InterPro" id="IPR000014">
    <property type="entry name" value="PAS"/>
</dbReference>
<evidence type="ECO:0000259" key="13">
    <source>
        <dbReference type="PROSITE" id="PS50112"/>
    </source>
</evidence>
<dbReference type="SUPFAM" id="SSF55874">
    <property type="entry name" value="ATPase domain of HSP90 chaperone/DNA topoisomerase II/histidine kinase"/>
    <property type="match status" value="1"/>
</dbReference>
<dbReference type="InterPro" id="IPR003661">
    <property type="entry name" value="HisK_dim/P_dom"/>
</dbReference>
<dbReference type="InterPro" id="IPR001789">
    <property type="entry name" value="Sig_transdc_resp-reg_receiver"/>
</dbReference>
<dbReference type="NCBIfam" id="TIGR00229">
    <property type="entry name" value="sensory_box"/>
    <property type="match status" value="1"/>
</dbReference>
<dbReference type="Gene3D" id="3.30.565.10">
    <property type="entry name" value="Histidine kinase-like ATPase, C-terminal domain"/>
    <property type="match status" value="1"/>
</dbReference>
<evidence type="ECO:0000256" key="2">
    <source>
        <dbReference type="ARBA" id="ARBA00004651"/>
    </source>
</evidence>
<keyword evidence="16" id="KW-1185">Reference proteome</keyword>
<dbReference type="Pfam" id="PF02518">
    <property type="entry name" value="HATPase_c"/>
    <property type="match status" value="1"/>
</dbReference>
<proteinExistence type="predicted"/>
<evidence type="ECO:0000259" key="12">
    <source>
        <dbReference type="PROSITE" id="PS50110"/>
    </source>
</evidence>
<keyword evidence="8 10" id="KW-0472">Membrane</keyword>
<evidence type="ECO:0000256" key="4">
    <source>
        <dbReference type="ARBA" id="ARBA00022475"/>
    </source>
</evidence>
<feature type="transmembrane region" description="Helical" evidence="10">
    <location>
        <begin position="12"/>
        <end position="33"/>
    </location>
</feature>
<evidence type="ECO:0000256" key="1">
    <source>
        <dbReference type="ARBA" id="ARBA00000085"/>
    </source>
</evidence>
<evidence type="ECO:0000256" key="10">
    <source>
        <dbReference type="SAM" id="Phobius"/>
    </source>
</evidence>
<sequence length="911" mass="103194">MKIINEDNITKFYFAAMVGVIALLSASLAYFFASRQHREFQDESWKMASEFSKIQRMKLIEETEQAVDAAAWHMRRTERILKKNIREETYKACTIARTLYNRNKGRMTDDEIRIQIREALRDVRFNQGRGYFFINDMERKKWVLLPTAPHLEGTDFRDHRDNTGDYIMRDFIRIVKTRNEGFSAYRWYRPGNAEVKKRKISFVKYFEPLNWIIGTGEYLEDVTRDIQQTLLARLSQIRFGQNGYISVLRHDGTVLLLPSRPGLTRMNARKADIEHARDIAQTLIEISRRGGGFYRYKWFRPNQDIPVDKLAYADSFEEWEWTIIASVYLDPVKTILSQKRIELEESVRENIVVTIWIFIAATLGAILISFFLSREIHRIFNTYKTDIRKRNRGLQRVNDELKHRIEELCQSERARILLLSAIEQASESVIITDPAGRIEYVNSAFEQITGYSRAEAEGKTTGGQHDERLFQTIRDALNRRGTWQGQVTNRRKDGGLYHAYAAVSPVTDHAGEIINYISIQRDITHEVALEAELRQAHKMEAIGTLAGGIAHDFNNILFPIMGYTEMTLEDVPPDSLAHRNLKEVFTGVQRAKELVQQILAFSRMEETRKQPIRLQTIIREALKLLRASLPSTIEIVRQISPECRPVMGDSIQIHQVIINLCTNAFQAMKDTGGRLYISLSEKQACAGDGISPAPGSASYLELVIRDTGHGIEKAILERIFDPYFTTKGPGEGTGMGLAVVHGIISDHAGDISVTSAAGKGTVFTVRLPVSEEETASEASCGPVPPANGAEHILVVDDEKSVTLMLKQMLEHLGYRVSACNQPDMALRQFQAAPGGFDLVISDMTMPKMTGDRLIREMRSHREDVPVILCTGFSETFTPESARSVGAQALLMKPIDRNELAAAIRAALDGSG</sequence>
<reference evidence="16" key="2">
    <citation type="submission" date="2019-01" db="EMBL/GenBank/DDBJ databases">
        <title>Genome sequence of Desulfonema ishimotonii strain Tokyo 01.</title>
        <authorList>
            <person name="Fukui M."/>
        </authorList>
    </citation>
    <scope>NUCLEOTIDE SEQUENCE [LARGE SCALE GENOMIC DNA]</scope>
    <source>
        <strain evidence="16">Tokyo 01</strain>
    </source>
</reference>
<reference evidence="16" key="1">
    <citation type="submission" date="2017-11" db="EMBL/GenBank/DDBJ databases">
        <authorList>
            <person name="Watanabe M."/>
            <person name="Kojima H."/>
        </authorList>
    </citation>
    <scope>NUCLEOTIDE SEQUENCE [LARGE SCALE GENOMIC DNA]</scope>
    <source>
        <strain evidence="16">Tokyo 01</strain>
    </source>
</reference>
<feature type="transmembrane region" description="Helical" evidence="10">
    <location>
        <begin position="351"/>
        <end position="372"/>
    </location>
</feature>
<feature type="domain" description="PAS" evidence="13">
    <location>
        <begin position="414"/>
        <end position="460"/>
    </location>
</feature>
<dbReference type="CDD" id="cd00082">
    <property type="entry name" value="HisKA"/>
    <property type="match status" value="1"/>
</dbReference>
<keyword evidence="4" id="KW-1003">Cell membrane</keyword>
<dbReference type="InterPro" id="IPR035965">
    <property type="entry name" value="PAS-like_dom_sf"/>
</dbReference>
<organism evidence="15 16">
    <name type="scientific">Desulfonema ishimotonii</name>
    <dbReference type="NCBI Taxonomy" id="45657"/>
    <lineage>
        <taxon>Bacteria</taxon>
        <taxon>Pseudomonadati</taxon>
        <taxon>Thermodesulfobacteriota</taxon>
        <taxon>Desulfobacteria</taxon>
        <taxon>Desulfobacterales</taxon>
        <taxon>Desulfococcaceae</taxon>
        <taxon>Desulfonema</taxon>
    </lineage>
</organism>
<feature type="domain" description="Response regulatory" evidence="12">
    <location>
        <begin position="791"/>
        <end position="907"/>
    </location>
</feature>
<dbReference type="Gene3D" id="3.30.450.20">
    <property type="entry name" value="PAS domain"/>
    <property type="match status" value="3"/>
</dbReference>
<dbReference type="Pfam" id="PF08269">
    <property type="entry name" value="dCache_2"/>
    <property type="match status" value="1"/>
</dbReference>
<evidence type="ECO:0000256" key="8">
    <source>
        <dbReference type="ARBA" id="ARBA00023136"/>
    </source>
</evidence>
<dbReference type="InterPro" id="IPR033480">
    <property type="entry name" value="sCache_2"/>
</dbReference>
<dbReference type="PANTHER" id="PTHR43065">
    <property type="entry name" value="SENSOR HISTIDINE KINASE"/>
    <property type="match status" value="1"/>
</dbReference>
<feature type="modified residue" description="4-aspartylphosphate" evidence="9">
    <location>
        <position position="842"/>
    </location>
</feature>
<dbReference type="CDD" id="cd18774">
    <property type="entry name" value="PDC2_HK_sensor"/>
    <property type="match status" value="1"/>
</dbReference>
<dbReference type="Pfam" id="PF13426">
    <property type="entry name" value="PAS_9"/>
    <property type="match status" value="1"/>
</dbReference>
<dbReference type="SUPFAM" id="SSF55785">
    <property type="entry name" value="PYP-like sensor domain (PAS domain)"/>
    <property type="match status" value="1"/>
</dbReference>
<evidence type="ECO:0000313" key="16">
    <source>
        <dbReference type="Proteomes" id="UP000288096"/>
    </source>
</evidence>
<evidence type="ECO:0000259" key="11">
    <source>
        <dbReference type="PROSITE" id="PS50109"/>
    </source>
</evidence>
<dbReference type="Pfam" id="PF00072">
    <property type="entry name" value="Response_reg"/>
    <property type="match status" value="1"/>
</dbReference>
<comment type="caution">
    <text evidence="15">The sequence shown here is derived from an EMBL/GenBank/DDBJ whole genome shotgun (WGS) entry which is preliminary data.</text>
</comment>
<keyword evidence="7 10" id="KW-1133">Transmembrane helix</keyword>
<comment type="catalytic activity">
    <reaction evidence="1">
        <text>ATP + protein L-histidine = ADP + protein N-phospho-L-histidine.</text>
        <dbReference type="EC" id="2.7.13.3"/>
    </reaction>
</comment>
<dbReference type="SMART" id="SM00448">
    <property type="entry name" value="REC"/>
    <property type="match status" value="1"/>
</dbReference>
<feature type="domain" description="Histidine kinase" evidence="11">
    <location>
        <begin position="548"/>
        <end position="771"/>
    </location>
</feature>
<dbReference type="OrthoDB" id="5341439at2"/>
<evidence type="ECO:0000256" key="7">
    <source>
        <dbReference type="ARBA" id="ARBA00022989"/>
    </source>
</evidence>
<dbReference type="PROSITE" id="PS50109">
    <property type="entry name" value="HIS_KIN"/>
    <property type="match status" value="1"/>
</dbReference>
<dbReference type="InterPro" id="IPR036890">
    <property type="entry name" value="HATPase_C_sf"/>
</dbReference>
<dbReference type="EC" id="2.7.13.3" evidence="3"/>
<evidence type="ECO:0000259" key="14">
    <source>
        <dbReference type="PROSITE" id="PS50113"/>
    </source>
</evidence>
<keyword evidence="5 9" id="KW-0597">Phosphoprotein</keyword>
<dbReference type="EMBL" id="BEXT01000001">
    <property type="protein sequence ID" value="GBC60615.1"/>
    <property type="molecule type" value="Genomic_DNA"/>
</dbReference>
<dbReference type="InterPro" id="IPR005467">
    <property type="entry name" value="His_kinase_dom"/>
</dbReference>
<evidence type="ECO:0000256" key="3">
    <source>
        <dbReference type="ARBA" id="ARBA00012438"/>
    </source>
</evidence>
<dbReference type="PROSITE" id="PS50110">
    <property type="entry name" value="RESPONSE_REGULATORY"/>
    <property type="match status" value="1"/>
</dbReference>
<dbReference type="InterPro" id="IPR004358">
    <property type="entry name" value="Sig_transdc_His_kin-like_C"/>
</dbReference>
<dbReference type="InterPro" id="IPR011006">
    <property type="entry name" value="CheY-like_superfamily"/>
</dbReference>
<dbReference type="SUPFAM" id="SSF52172">
    <property type="entry name" value="CheY-like"/>
    <property type="match status" value="1"/>
</dbReference>
<dbReference type="Pfam" id="PF00512">
    <property type="entry name" value="HisKA"/>
    <property type="match status" value="1"/>
</dbReference>
<dbReference type="SMART" id="SM00387">
    <property type="entry name" value="HATPase_c"/>
    <property type="match status" value="1"/>
</dbReference>
<dbReference type="RefSeq" id="WP_124328010.1">
    <property type="nucleotide sequence ID" value="NZ_BEXT01000001.1"/>
</dbReference>
<feature type="domain" description="PAC" evidence="14">
    <location>
        <begin position="481"/>
        <end position="535"/>
    </location>
</feature>
<accession>A0A401FUI4</accession>
<dbReference type="SMART" id="SM00388">
    <property type="entry name" value="HisKA"/>
    <property type="match status" value="1"/>
</dbReference>
<dbReference type="InterPro" id="IPR003594">
    <property type="entry name" value="HATPase_dom"/>
</dbReference>
<dbReference type="GO" id="GO:0000155">
    <property type="term" value="F:phosphorelay sensor kinase activity"/>
    <property type="evidence" value="ECO:0007669"/>
    <property type="project" value="InterPro"/>
</dbReference>
<evidence type="ECO:0000256" key="6">
    <source>
        <dbReference type="ARBA" id="ARBA00022692"/>
    </source>
</evidence>
<dbReference type="SMART" id="SM00091">
    <property type="entry name" value="PAS"/>
    <property type="match status" value="1"/>
</dbReference>
<dbReference type="SMART" id="SM00086">
    <property type="entry name" value="PAC"/>
    <property type="match status" value="1"/>
</dbReference>
<dbReference type="Gene3D" id="3.40.50.2300">
    <property type="match status" value="1"/>
</dbReference>
<gene>
    <name evidence="15" type="ORF">DENIS_1572</name>
</gene>
<dbReference type="SUPFAM" id="SSF47384">
    <property type="entry name" value="Homodimeric domain of signal transducing histidine kinase"/>
    <property type="match status" value="1"/>
</dbReference>
<evidence type="ECO:0000313" key="15">
    <source>
        <dbReference type="EMBL" id="GBC60615.1"/>
    </source>
</evidence>
<dbReference type="AlphaFoldDB" id="A0A401FUI4"/>